<dbReference type="Proteomes" id="UP001603978">
    <property type="component" value="Unassembled WGS sequence"/>
</dbReference>
<dbReference type="PANTHER" id="PTHR35526">
    <property type="entry name" value="ANTI-SIGMA-F FACTOR RSBW-RELATED"/>
    <property type="match status" value="1"/>
</dbReference>
<dbReference type="GO" id="GO:0005524">
    <property type="term" value="F:ATP binding"/>
    <property type="evidence" value="ECO:0007669"/>
    <property type="project" value="UniProtKB-KW"/>
</dbReference>
<evidence type="ECO:0000313" key="4">
    <source>
        <dbReference type="Proteomes" id="UP001603978"/>
    </source>
</evidence>
<dbReference type="EMBL" id="JBICRM010000037">
    <property type="protein sequence ID" value="MFG1709489.1"/>
    <property type="molecule type" value="Genomic_DNA"/>
</dbReference>
<evidence type="ECO:0000313" key="3">
    <source>
        <dbReference type="EMBL" id="MFG1709489.1"/>
    </source>
</evidence>
<dbReference type="Gene3D" id="3.30.565.10">
    <property type="entry name" value="Histidine kinase-like ATPase, C-terminal domain"/>
    <property type="match status" value="1"/>
</dbReference>
<reference evidence="3 4" key="1">
    <citation type="submission" date="2024-10" db="EMBL/GenBank/DDBJ databases">
        <authorList>
            <person name="Topkara A.R."/>
            <person name="Saygin H."/>
        </authorList>
    </citation>
    <scope>NUCLEOTIDE SEQUENCE [LARGE SCALE GENOMIC DNA]</scope>
    <source>
        <strain evidence="3 4">M3C6</strain>
    </source>
</reference>
<dbReference type="SUPFAM" id="SSF55874">
    <property type="entry name" value="ATPase domain of HSP90 chaperone/DNA topoisomerase II/histidine kinase"/>
    <property type="match status" value="1"/>
</dbReference>
<dbReference type="CDD" id="cd16936">
    <property type="entry name" value="HATPase_RsbW-like"/>
    <property type="match status" value="1"/>
</dbReference>
<keyword evidence="3" id="KW-0547">Nucleotide-binding</keyword>
<keyword evidence="1" id="KW-0723">Serine/threonine-protein kinase</keyword>
<dbReference type="Pfam" id="PF13581">
    <property type="entry name" value="HATPase_c_2"/>
    <property type="match status" value="1"/>
</dbReference>
<keyword evidence="4" id="KW-1185">Reference proteome</keyword>
<proteinExistence type="predicted"/>
<dbReference type="PANTHER" id="PTHR35526:SF3">
    <property type="entry name" value="ANTI-SIGMA-F FACTOR RSBW"/>
    <property type="match status" value="1"/>
</dbReference>
<evidence type="ECO:0000256" key="1">
    <source>
        <dbReference type="ARBA" id="ARBA00022527"/>
    </source>
</evidence>
<keyword evidence="1" id="KW-0808">Transferase</keyword>
<dbReference type="InterPro" id="IPR050267">
    <property type="entry name" value="Anti-sigma-factor_SerPK"/>
</dbReference>
<feature type="domain" description="Histidine kinase/HSP90-like ATPase" evidence="2">
    <location>
        <begin position="27"/>
        <end position="123"/>
    </location>
</feature>
<sequence>MIHKPVLTERQQLGVIQLARDARAPYLARKAVTAWAGAAHPARDILILVVSELVTNAVRHAADVSPGGDPDEFELTLSQGPDFLRLVVTDPGSPCSSPSCIPMQAPNLYAERGRGLAIVDRLSRGRWGSYQLPVNGHRVVWCYLDLSPTPEQLAEIFRAPA</sequence>
<dbReference type="InterPro" id="IPR036890">
    <property type="entry name" value="HATPase_C_sf"/>
</dbReference>
<keyword evidence="1" id="KW-0418">Kinase</keyword>
<name>A0ABW7AQ01_9ACTN</name>
<organism evidence="3 4">
    <name type="scientific">Nonomuraea marmarensis</name>
    <dbReference type="NCBI Taxonomy" id="3351344"/>
    <lineage>
        <taxon>Bacteria</taxon>
        <taxon>Bacillati</taxon>
        <taxon>Actinomycetota</taxon>
        <taxon>Actinomycetes</taxon>
        <taxon>Streptosporangiales</taxon>
        <taxon>Streptosporangiaceae</taxon>
        <taxon>Nonomuraea</taxon>
    </lineage>
</organism>
<dbReference type="InterPro" id="IPR003594">
    <property type="entry name" value="HATPase_dom"/>
</dbReference>
<gene>
    <name evidence="3" type="ORF">ACFLIM_40505</name>
</gene>
<evidence type="ECO:0000259" key="2">
    <source>
        <dbReference type="Pfam" id="PF13581"/>
    </source>
</evidence>
<comment type="caution">
    <text evidence="3">The sequence shown here is derived from an EMBL/GenBank/DDBJ whole genome shotgun (WGS) entry which is preliminary data.</text>
</comment>
<accession>A0ABW7AQ01</accession>
<keyword evidence="3" id="KW-0067">ATP-binding</keyword>
<dbReference type="RefSeq" id="WP_393174315.1">
    <property type="nucleotide sequence ID" value="NZ_JBICRM010000037.1"/>
</dbReference>
<protein>
    <submittedName>
        <fullName evidence="3">ATP-binding protein</fullName>
    </submittedName>
</protein>